<evidence type="ECO:0000259" key="2">
    <source>
        <dbReference type="Pfam" id="PF13699"/>
    </source>
</evidence>
<accession>A0ABX1RPB4</accession>
<feature type="region of interest" description="Disordered" evidence="1">
    <location>
        <begin position="1"/>
        <end position="79"/>
    </location>
</feature>
<feature type="region of interest" description="Disordered" evidence="1">
    <location>
        <begin position="215"/>
        <end position="316"/>
    </location>
</feature>
<evidence type="ECO:0000313" key="3">
    <source>
        <dbReference type="EMBL" id="NMH81190.1"/>
    </source>
</evidence>
<feature type="compositionally biased region" description="Basic and acidic residues" evidence="1">
    <location>
        <begin position="265"/>
        <end position="280"/>
    </location>
</feature>
<feature type="domain" description="eCIS core" evidence="2">
    <location>
        <begin position="94"/>
        <end position="163"/>
    </location>
</feature>
<feature type="compositionally biased region" description="Low complexity" evidence="1">
    <location>
        <begin position="1060"/>
        <end position="1071"/>
    </location>
</feature>
<protein>
    <submittedName>
        <fullName evidence="3">DUF4157 domain-containing protein</fullName>
    </submittedName>
</protein>
<proteinExistence type="predicted"/>
<evidence type="ECO:0000256" key="1">
    <source>
        <dbReference type="SAM" id="MobiDB-lite"/>
    </source>
</evidence>
<evidence type="ECO:0000313" key="4">
    <source>
        <dbReference type="Proteomes" id="UP001296706"/>
    </source>
</evidence>
<feature type="region of interest" description="Disordered" evidence="1">
    <location>
        <begin position="1032"/>
        <end position="1076"/>
    </location>
</feature>
<keyword evidence="4" id="KW-1185">Reference proteome</keyword>
<feature type="region of interest" description="Disordered" evidence="1">
    <location>
        <begin position="1277"/>
        <end position="1296"/>
    </location>
</feature>
<dbReference type="EMBL" id="JAAXKY010000134">
    <property type="protein sequence ID" value="NMH81190.1"/>
    <property type="molecule type" value="Genomic_DNA"/>
</dbReference>
<organism evidence="3 4">
    <name type="scientific">Pseudonocardia xinjiangensis</name>
    <dbReference type="NCBI Taxonomy" id="75289"/>
    <lineage>
        <taxon>Bacteria</taxon>
        <taxon>Bacillati</taxon>
        <taxon>Actinomycetota</taxon>
        <taxon>Actinomycetes</taxon>
        <taxon>Pseudonocardiales</taxon>
        <taxon>Pseudonocardiaceae</taxon>
        <taxon>Pseudonocardia</taxon>
    </lineage>
</organism>
<name>A0ABX1RPB4_9PSEU</name>
<dbReference type="Pfam" id="PF13699">
    <property type="entry name" value="eCIS_core"/>
    <property type="match status" value="1"/>
</dbReference>
<gene>
    <name evidence="3" type="ORF">HF577_29365</name>
</gene>
<dbReference type="Proteomes" id="UP001296706">
    <property type="component" value="Unassembled WGS sequence"/>
</dbReference>
<sequence>MRGSAPEIGSAQHSVRSPARRAEGSAPVAAEPDSGRLPALQRLAGNGAVNRMLADRPQPGHEEIVPPDGSGPVGPEPVHRSAVHDVLASPGRALDDRVRRDMETWLGTDFSGVRVHSDVAAQRSATEIGARAYTSGEHVVLGAGTDRRTIAHELTHVVQQRRGPVSGTDQGNGLHMSHPDDRFEQEADAVASAVVSGLPATGVDCEAVRDRGRAAPGSVVQRMPARAMARPRRRPLPAVPEESADAVEALASETPAQVDAGTEAAGRRRGADKGKGRADAPAEAAAATTSGSARDGGLPRPPERISEGQLGGGDRVLHIDGPDNAVSESLLRELAHVLTKRQLDEAREQVAAPLSLQALQPVLSSLTRGDVMLVALDVGGWTGEIEVTARVVTATARDTLEKLEFEDGGDRSTSVSELGERRSRIRFGGIVSAKPSAATGVTFQGGGLRDRSTSSVEASVGRSFARTKTPERALRMDTEIQVAFDLSGLRGPRRLPLVGSRREIGQRGGDEGSGSGVTVPALVAGPAAEAAGAPGPDAHLMPPARVQETRALGGMDVVQDVYAVDAAGKRTGGGVRALLGSETEWASLESCGRRVFTEAWPGVRRELLAHLTMVSLQSDLKAMMVGKGLEIPLMNGRGTIRVAAEIEQMRHVRTTAQTEFNVGTDASRTVGSSVASGRRAEGVFSGSNSDFNGAPLSGSLGVPLEYGRENRSGAQITVRSGTGIKMKARGAVFAGIAGLTFSVLDAASTTPTTAYSRVGFQAVVAADESVVSAEASRFAAVGERGAMRAPSFAAGATVRRPGEAIWGSGGQSGGGLPAHAVIIDVLAGSDDAHNPVADLAGALGQRQLGEAWPGLRPVVLGAFSRERLAASIPAMTRNVPLQSPPLIRARHGSAWMAATARLERLDFVRELSNNAELNVLNDVSEGSAAGRSSYRGGGVEGQGGVEHQFSEAVSGQLPGLGGEFAVRHRKGSEARRGGGSVASGKFSEPMVVFIGTATVNVRLSESGVAEALDDEPVPLRFVVAVPKSHTDEHQVVDGAGGAQSFRAPPTPAGRSGAGGAPTAAPRAAVGPERVSRTGQIGASDVVVRLDDDRAVVDKLRAEIGDGFGPHWREVEEKVLPLFDPVALRPLVSALTHGRSWGTSVTVDKTRADIRIVSATAAMTSHLRSVPAFEFEVGTDSTTAEGTSRGHRNRVAAIAQGSVSAPHVAVTVGERAYVDRMWERGRDHSAAAVSRGKSVEPAELFTGRLSFDIEVRLRGGPPRTMTAVMRGEFAFPARDMPARPGAGPGTASTTRFRPPSRIAQSQLLGASDIVLELLQPEQAPPVGAVATTSTAVPVPSGRLSSAAVLDQLADTGGRAFGSPKAWAAARAELAEKFTIDELRTRMRSMMAGQSWTITLKKHGSVVIRSSVEEMTHAANIPSVEFNSGAAAGLALQGTDGRPSADSRSAYVTSVGVEGTSDPSGVAPALVGGVTGAYERGVDATSDHRSGRSAGGGTKSKVPGSVFDGVAVLDFEFRPPRRLLGRTVDRSIGKNSGRFRQEMDRITTELQEIARSEDELRAANGAAGPNPVAAEEGLARRRAALMAEQADLLEEQTAEIRRRPRTEPLRDPRIDEIDQRILEVERARRQFALRSPSPTASAIVETNAASRLERLAAERARLLARSTSPDSTATPMTKRAFLVKERHTGRAKVRFRALVESSDALEVDQAEDARFRVGQPATPGLRRAWAARRAEPRTVRVAPEQTWRNGLPSNAVIRDLPDVGSLFGLLDTYGREIYRGAWDSGPTRGLTNSERAKQAFSREQLMANLPRLTQGDELTSPRFRVKLGSAWVSVTAEVVELAEDREERGADVALVAENTTRFRERERKSKLGGLTGQFGAVASGVKGSPSGTGFLGFSLRKRQGTEVQSGGRVVSNSKVTLPLVHFDGHVRFLFTFHGGSGPEAAKAVSGIVPFAVSLPTEQTSEQAEPAVAAAVHSQWTHPTAAEPAVTDSIKRLEQDLRTAGDGSGFLVRTSRPRPEQVDQHRVVNRDGRILWYEARSNRLVHPPWDAMTVTASRLTARAVPSR</sequence>
<reference evidence="3 4" key="1">
    <citation type="submission" date="2020-04" db="EMBL/GenBank/DDBJ databases">
        <authorList>
            <person name="Klaysubun C."/>
            <person name="Duangmal K."/>
            <person name="Lipun K."/>
        </authorList>
    </citation>
    <scope>NUCLEOTIDE SEQUENCE [LARGE SCALE GENOMIC DNA]</scope>
    <source>
        <strain evidence="3 4">JCM 11839</strain>
    </source>
</reference>
<comment type="caution">
    <text evidence="3">The sequence shown here is derived from an EMBL/GenBank/DDBJ whole genome shotgun (WGS) entry which is preliminary data.</text>
</comment>
<feature type="compositionally biased region" description="Low complexity" evidence="1">
    <location>
        <begin position="281"/>
        <end position="296"/>
    </location>
</feature>
<dbReference type="InterPro" id="IPR025295">
    <property type="entry name" value="eCIS_core_dom"/>
</dbReference>
<feature type="region of interest" description="Disordered" evidence="1">
    <location>
        <begin position="1480"/>
        <end position="1499"/>
    </location>
</feature>
<dbReference type="RefSeq" id="WP_169399224.1">
    <property type="nucleotide sequence ID" value="NZ_BAAAJH010000005.1"/>
</dbReference>